<comment type="caution">
    <text evidence="1">The sequence shown here is derived from an EMBL/GenBank/DDBJ whole genome shotgun (WGS) entry which is preliminary data.</text>
</comment>
<accession>A0ABD1EHK0</accession>
<gene>
    <name evidence="1" type="ORF">ABEB36_011458</name>
</gene>
<organism evidence="1 2">
    <name type="scientific">Hypothenemus hampei</name>
    <name type="common">Coffee berry borer</name>
    <dbReference type="NCBI Taxonomy" id="57062"/>
    <lineage>
        <taxon>Eukaryota</taxon>
        <taxon>Metazoa</taxon>
        <taxon>Ecdysozoa</taxon>
        <taxon>Arthropoda</taxon>
        <taxon>Hexapoda</taxon>
        <taxon>Insecta</taxon>
        <taxon>Pterygota</taxon>
        <taxon>Neoptera</taxon>
        <taxon>Endopterygota</taxon>
        <taxon>Coleoptera</taxon>
        <taxon>Polyphaga</taxon>
        <taxon>Cucujiformia</taxon>
        <taxon>Curculionidae</taxon>
        <taxon>Scolytinae</taxon>
        <taxon>Hypothenemus</taxon>
    </lineage>
</organism>
<sequence>MGSSGLSHGTLEVVELTRNMNCTSPSVAKRIVSTSRHFITMPVTPPTAANKAAHSFHIRKPVCDLHVIDIFILVMKSFYNQAPSYRRSRAGIIGIFHPED</sequence>
<reference evidence="1 2" key="1">
    <citation type="submission" date="2024-05" db="EMBL/GenBank/DDBJ databases">
        <title>Genetic variation in Jamaican populations of the coffee berry borer (Hypothenemus hampei).</title>
        <authorList>
            <person name="Errbii M."/>
            <person name="Myrie A."/>
        </authorList>
    </citation>
    <scope>NUCLEOTIDE SEQUENCE [LARGE SCALE GENOMIC DNA]</scope>
    <source>
        <strain evidence="1">JA-Hopewell-2020-01-JO</strain>
        <tissue evidence="1">Whole body</tissue>
    </source>
</reference>
<dbReference type="AlphaFoldDB" id="A0ABD1EHK0"/>
<evidence type="ECO:0000313" key="2">
    <source>
        <dbReference type="Proteomes" id="UP001566132"/>
    </source>
</evidence>
<dbReference type="Proteomes" id="UP001566132">
    <property type="component" value="Unassembled WGS sequence"/>
</dbReference>
<name>A0ABD1EHK0_HYPHA</name>
<dbReference type="EMBL" id="JBDJPC010000008">
    <property type="protein sequence ID" value="KAL1493397.1"/>
    <property type="molecule type" value="Genomic_DNA"/>
</dbReference>
<evidence type="ECO:0000313" key="1">
    <source>
        <dbReference type="EMBL" id="KAL1493397.1"/>
    </source>
</evidence>
<keyword evidence="2" id="KW-1185">Reference proteome</keyword>
<protein>
    <submittedName>
        <fullName evidence="1">Uncharacterized protein</fullName>
    </submittedName>
</protein>
<proteinExistence type="predicted"/>